<keyword evidence="2" id="KW-1185">Reference proteome</keyword>
<comment type="caution">
    <text evidence="1">The sequence shown here is derived from an EMBL/GenBank/DDBJ whole genome shotgun (WGS) entry which is preliminary data.</text>
</comment>
<protein>
    <submittedName>
        <fullName evidence="1">Uncharacterized protein</fullName>
    </submittedName>
</protein>
<dbReference type="EMBL" id="JAEEAQ010000106">
    <property type="protein sequence ID" value="MBI0314110.1"/>
    <property type="molecule type" value="Genomic_DNA"/>
</dbReference>
<accession>A0ABS0RAJ5</accession>
<dbReference type="RefSeq" id="WP_198277216.1">
    <property type="nucleotide sequence ID" value="NZ_BAAAIF010000090.1"/>
</dbReference>
<reference evidence="1 2" key="1">
    <citation type="submission" date="2020-12" db="EMBL/GenBank/DDBJ databases">
        <authorList>
            <person name="Kusuma A.B."/>
            <person name="Nouioui I."/>
            <person name="Goodfellow M."/>
        </authorList>
    </citation>
    <scope>NUCLEOTIDE SEQUENCE [LARGE SCALE GENOMIC DNA]</scope>
    <source>
        <strain evidence="1 2">DSM 41764</strain>
    </source>
</reference>
<sequence>MWLFTELYGSEPERDIGVGLTEMQLDPVGIRLLGALARAVGPDAGTPADRARGVRRAAELARQALSELHRTPWSGPTSPSSTRICCW</sequence>
<proteinExistence type="predicted"/>
<name>A0ABS0RAJ5_9ACTN</name>
<evidence type="ECO:0000313" key="1">
    <source>
        <dbReference type="EMBL" id="MBI0314110.1"/>
    </source>
</evidence>
<organism evidence="1 2">
    <name type="scientific">Streptomyces javensis</name>
    <dbReference type="NCBI Taxonomy" id="114698"/>
    <lineage>
        <taxon>Bacteria</taxon>
        <taxon>Bacillati</taxon>
        <taxon>Actinomycetota</taxon>
        <taxon>Actinomycetes</taxon>
        <taxon>Kitasatosporales</taxon>
        <taxon>Streptomycetaceae</taxon>
        <taxon>Streptomyces</taxon>
        <taxon>Streptomyces violaceusniger group</taxon>
    </lineage>
</organism>
<gene>
    <name evidence="1" type="ORF">JBF12_14175</name>
</gene>
<dbReference type="Proteomes" id="UP000638849">
    <property type="component" value="Unassembled WGS sequence"/>
</dbReference>
<evidence type="ECO:0000313" key="2">
    <source>
        <dbReference type="Proteomes" id="UP000638849"/>
    </source>
</evidence>